<reference evidence="1" key="2">
    <citation type="journal article" date="2015" name="Data Brief">
        <title>Shoot transcriptome of the giant reed, Arundo donax.</title>
        <authorList>
            <person name="Barrero R.A."/>
            <person name="Guerrero F.D."/>
            <person name="Moolhuijzen P."/>
            <person name="Goolsby J.A."/>
            <person name="Tidwell J."/>
            <person name="Bellgard S.E."/>
            <person name="Bellgard M.I."/>
        </authorList>
    </citation>
    <scope>NUCLEOTIDE SEQUENCE</scope>
    <source>
        <tissue evidence="1">Shoot tissue taken approximately 20 cm above the soil surface</tissue>
    </source>
</reference>
<organism evidence="1">
    <name type="scientific">Arundo donax</name>
    <name type="common">Giant reed</name>
    <name type="synonym">Donax arundinaceus</name>
    <dbReference type="NCBI Taxonomy" id="35708"/>
    <lineage>
        <taxon>Eukaryota</taxon>
        <taxon>Viridiplantae</taxon>
        <taxon>Streptophyta</taxon>
        <taxon>Embryophyta</taxon>
        <taxon>Tracheophyta</taxon>
        <taxon>Spermatophyta</taxon>
        <taxon>Magnoliopsida</taxon>
        <taxon>Liliopsida</taxon>
        <taxon>Poales</taxon>
        <taxon>Poaceae</taxon>
        <taxon>PACMAD clade</taxon>
        <taxon>Arundinoideae</taxon>
        <taxon>Arundineae</taxon>
        <taxon>Arundo</taxon>
    </lineage>
</organism>
<evidence type="ECO:0000313" key="1">
    <source>
        <dbReference type="EMBL" id="JAD98254.1"/>
    </source>
</evidence>
<reference evidence="1" key="1">
    <citation type="submission" date="2014-09" db="EMBL/GenBank/DDBJ databases">
        <authorList>
            <person name="Magalhaes I.L.F."/>
            <person name="Oliveira U."/>
            <person name="Santos F.R."/>
            <person name="Vidigal T.H.D.A."/>
            <person name="Brescovit A.D."/>
            <person name="Santos A.J."/>
        </authorList>
    </citation>
    <scope>NUCLEOTIDE SEQUENCE</scope>
    <source>
        <tissue evidence="1">Shoot tissue taken approximately 20 cm above the soil surface</tissue>
    </source>
</reference>
<dbReference type="AlphaFoldDB" id="A0A0A9EBX8"/>
<proteinExistence type="predicted"/>
<name>A0A0A9EBX8_ARUDO</name>
<protein>
    <submittedName>
        <fullName evidence="1">Uncharacterized protein</fullName>
    </submittedName>
</protein>
<accession>A0A0A9EBX8</accession>
<dbReference type="EMBL" id="GBRH01199641">
    <property type="protein sequence ID" value="JAD98254.1"/>
    <property type="molecule type" value="Transcribed_RNA"/>
</dbReference>
<sequence>MNFTRSYCPSKLYWRNDTMDTSLSFDHSYI</sequence>